<protein>
    <submittedName>
        <fullName evidence="6">AraC family transcriptional regulator</fullName>
    </submittedName>
</protein>
<feature type="transmembrane region" description="Helical" evidence="4">
    <location>
        <begin position="31"/>
        <end position="50"/>
    </location>
</feature>
<keyword evidence="6" id="KW-0614">Plasmid</keyword>
<geneLocation type="plasmid" evidence="6 7">
    <name>unnamed1</name>
</geneLocation>
<dbReference type="GO" id="GO:0043565">
    <property type="term" value="F:sequence-specific DNA binding"/>
    <property type="evidence" value="ECO:0007669"/>
    <property type="project" value="InterPro"/>
</dbReference>
<dbReference type="SUPFAM" id="SSF46689">
    <property type="entry name" value="Homeodomain-like"/>
    <property type="match status" value="1"/>
</dbReference>
<keyword evidence="1" id="KW-0805">Transcription regulation</keyword>
<accession>A0A2L1UXG6</accession>
<dbReference type="RefSeq" id="WP_104924954.1">
    <property type="nucleotide sequence ID" value="NZ_CP019063.1"/>
</dbReference>
<dbReference type="Proteomes" id="UP000239197">
    <property type="component" value="Plasmid unnamed1"/>
</dbReference>
<keyword evidence="4" id="KW-0812">Transmembrane</keyword>
<feature type="transmembrane region" description="Helical" evidence="4">
    <location>
        <begin position="6"/>
        <end position="24"/>
    </location>
</feature>
<dbReference type="EMBL" id="CP019063">
    <property type="protein sequence ID" value="AVF37615.1"/>
    <property type="molecule type" value="Genomic_DNA"/>
</dbReference>
<evidence type="ECO:0000313" key="6">
    <source>
        <dbReference type="EMBL" id="AVF37615.1"/>
    </source>
</evidence>
<feature type="transmembrane region" description="Helical" evidence="4">
    <location>
        <begin position="181"/>
        <end position="207"/>
    </location>
</feature>
<dbReference type="AlphaFoldDB" id="A0A2L1UXG6"/>
<keyword evidence="4" id="KW-0472">Membrane</keyword>
<keyword evidence="3" id="KW-0804">Transcription</keyword>
<dbReference type="KEGG" id="rox:BV494_22055"/>
<dbReference type="OrthoDB" id="345413at2"/>
<dbReference type="PROSITE" id="PS01124">
    <property type="entry name" value="HTH_ARAC_FAMILY_2"/>
    <property type="match status" value="1"/>
</dbReference>
<dbReference type="SMART" id="SM00342">
    <property type="entry name" value="HTH_ARAC"/>
    <property type="match status" value="1"/>
</dbReference>
<keyword evidence="4" id="KW-1133">Transmembrane helix</keyword>
<dbReference type="Pfam" id="PF12833">
    <property type="entry name" value="HTH_18"/>
    <property type="match status" value="1"/>
</dbReference>
<evidence type="ECO:0000259" key="5">
    <source>
        <dbReference type="PROSITE" id="PS01124"/>
    </source>
</evidence>
<dbReference type="PANTHER" id="PTHR43280">
    <property type="entry name" value="ARAC-FAMILY TRANSCRIPTIONAL REGULATOR"/>
    <property type="match status" value="1"/>
</dbReference>
<evidence type="ECO:0000313" key="7">
    <source>
        <dbReference type="Proteomes" id="UP000239197"/>
    </source>
</evidence>
<reference evidence="7" key="1">
    <citation type="submission" date="2017-01" db="EMBL/GenBank/DDBJ databases">
        <title>Genome sequence of Rouxiella sp. ERMR1:05.</title>
        <authorList>
            <person name="Kumar R."/>
            <person name="Singh D."/>
            <person name="Kumar S."/>
        </authorList>
    </citation>
    <scope>NUCLEOTIDE SEQUENCE [LARGE SCALE GENOMIC DNA]</scope>
    <source>
        <strain evidence="7">ERMR1:05</strain>
        <plasmid evidence="7">unnamed1</plasmid>
    </source>
</reference>
<dbReference type="PANTHER" id="PTHR43280:SF29">
    <property type="entry name" value="ARAC-FAMILY TRANSCRIPTIONAL REGULATOR"/>
    <property type="match status" value="1"/>
</dbReference>
<dbReference type="Gene3D" id="1.10.10.60">
    <property type="entry name" value="Homeodomain-like"/>
    <property type="match status" value="1"/>
</dbReference>
<evidence type="ECO:0000256" key="2">
    <source>
        <dbReference type="ARBA" id="ARBA00023125"/>
    </source>
</evidence>
<gene>
    <name evidence="6" type="ORF">BV494_22055</name>
</gene>
<dbReference type="InterPro" id="IPR009057">
    <property type="entry name" value="Homeodomain-like_sf"/>
</dbReference>
<organism evidence="6 7">
    <name type="scientific">Rahnella sikkimica</name>
    <dbReference type="NCBI Taxonomy" id="1805933"/>
    <lineage>
        <taxon>Bacteria</taxon>
        <taxon>Pseudomonadati</taxon>
        <taxon>Pseudomonadota</taxon>
        <taxon>Gammaproteobacteria</taxon>
        <taxon>Enterobacterales</taxon>
        <taxon>Yersiniaceae</taxon>
        <taxon>Rahnella</taxon>
    </lineage>
</organism>
<feature type="domain" description="HTH araC/xylS-type" evidence="5">
    <location>
        <begin position="229"/>
        <end position="334"/>
    </location>
</feature>
<evidence type="ECO:0000256" key="4">
    <source>
        <dbReference type="SAM" id="Phobius"/>
    </source>
</evidence>
<feature type="transmembrane region" description="Helical" evidence="4">
    <location>
        <begin position="111"/>
        <end position="129"/>
    </location>
</feature>
<evidence type="ECO:0000256" key="3">
    <source>
        <dbReference type="ARBA" id="ARBA00023163"/>
    </source>
</evidence>
<keyword evidence="7" id="KW-1185">Reference proteome</keyword>
<evidence type="ECO:0000256" key="1">
    <source>
        <dbReference type="ARBA" id="ARBA00023015"/>
    </source>
</evidence>
<proteinExistence type="predicted"/>
<feature type="transmembrane region" description="Helical" evidence="4">
    <location>
        <begin position="88"/>
        <end position="105"/>
    </location>
</feature>
<sequence length="346" mass="38668">MLSVPFPVITLLALFLLLVMTLFSDKTPHRGTLCFFVACIFMLSISTLRWEYDSALLRNIQSGLAMLLPPVAWQSFTSPNESNKRRHLVTLFVPATIALVIRIFWPSATDFVLFLLFFGYGYMLFQTACSGENNFTLVRLNALSHTRKMALLAGCFLCISALTDLVVALDFATNGGKLAPVIVVFFQVTMLPFIGATIVSAGSKVVLSSADSRKEKPTTRAEIPESGQAEIYFMLEKKVRETQLYLNSDLTLSLLARKMGIPARQLSSVVNAVRQCNVSQWINHFRIERAQELLLCTVLPVTDVMLESGFSTKSNFNREFQRICGISPTLFRQQASENQVTSLKTH</sequence>
<keyword evidence="2" id="KW-0238">DNA-binding</keyword>
<name>A0A2L1UXG6_9GAMM</name>
<dbReference type="InterPro" id="IPR018060">
    <property type="entry name" value="HTH_AraC"/>
</dbReference>
<dbReference type="GO" id="GO:0003700">
    <property type="term" value="F:DNA-binding transcription factor activity"/>
    <property type="evidence" value="ECO:0007669"/>
    <property type="project" value="InterPro"/>
</dbReference>
<feature type="transmembrane region" description="Helical" evidence="4">
    <location>
        <begin position="150"/>
        <end position="169"/>
    </location>
</feature>